<keyword evidence="2" id="KW-0333">Golgi apparatus</keyword>
<dbReference type="PANTHER" id="PTHR18921:SF2">
    <property type="entry name" value="THYROID RECEPTOR-INTERACTING PROTEIN 11"/>
    <property type="match status" value="1"/>
</dbReference>
<dbReference type="KEGG" id="bpg:Bathy17g01380"/>
<sequence>MPLDLSPSSSDDERTLGGENATTTSSIAQLRARLELEKERKRERSGLDAHDGERREEQQQQKQRHEEERVMLKGVIGSLSEENARLMEEMKTMMASASSSGGGGGNATNRSENENERGKQILLLEKRAKEFQRQKELAERARGEDSTRLSQKLMDAETIKNRFQSQLRECREALETKEKELKRLREHLLDVEEAEDRDEMSIEERVEEEKRRVEEKFEKEVERLSMQLMEKEDGLNRKIKEVENLNRALGSFYADQEQMDGRTNEAKEARQKLRETSGKLRETMELLEKKTMEMEELERKRGRAEEKFKDASRKCAEATAQSTKLRVALTQAIKKIARLSSSSAGCDDGENEVFIDKSVITKLLVTYFERNFSEEVLELMSRLLNMEDSQREAIVLGARRATGVISKVARAPLGIARGVGKAFGAISGVGLRVVGATGENAEVPVADLFIDFLLKEAEEELNNNDASTAEEEEKENSTPLPKSPSSERGGIFSAVDVE</sequence>
<dbReference type="OrthoDB" id="71227at2759"/>
<dbReference type="GeneID" id="19010908"/>
<comment type="subcellular location">
    <subcellularLocation>
        <location evidence="1">Golgi apparatus</location>
    </subcellularLocation>
</comment>
<evidence type="ECO:0000256" key="1">
    <source>
        <dbReference type="ARBA" id="ARBA00004555"/>
    </source>
</evidence>
<evidence type="ECO:0000313" key="6">
    <source>
        <dbReference type="Proteomes" id="UP000198341"/>
    </source>
</evidence>
<feature type="region of interest" description="Disordered" evidence="4">
    <location>
        <begin position="134"/>
        <end position="153"/>
    </location>
</feature>
<keyword evidence="3" id="KW-0175">Coiled coil</keyword>
<dbReference type="AlphaFoldDB" id="K8EQ33"/>
<feature type="compositionally biased region" description="Polar residues" evidence="4">
    <location>
        <begin position="477"/>
        <end position="486"/>
    </location>
</feature>
<keyword evidence="6" id="KW-1185">Reference proteome</keyword>
<feature type="compositionally biased region" description="Basic and acidic residues" evidence="4">
    <location>
        <begin position="82"/>
        <end position="91"/>
    </location>
</feature>
<evidence type="ECO:0000256" key="4">
    <source>
        <dbReference type="SAM" id="MobiDB-lite"/>
    </source>
</evidence>
<dbReference type="EMBL" id="FO082262">
    <property type="protein sequence ID" value="CCO20357.1"/>
    <property type="molecule type" value="Genomic_DNA"/>
</dbReference>
<dbReference type="eggNOG" id="ENOG502QSWR">
    <property type="taxonomic scope" value="Eukaryota"/>
</dbReference>
<proteinExistence type="predicted"/>
<feature type="region of interest" description="Disordered" evidence="4">
    <location>
        <begin position="1"/>
        <end position="119"/>
    </location>
</feature>
<reference evidence="5 6" key="1">
    <citation type="submission" date="2011-10" db="EMBL/GenBank/DDBJ databases">
        <authorList>
            <person name="Genoscope - CEA"/>
        </authorList>
    </citation>
    <scope>NUCLEOTIDE SEQUENCE [LARGE SCALE GENOMIC DNA]</scope>
    <source>
        <strain evidence="5 6">RCC 1105</strain>
    </source>
</reference>
<dbReference type="PANTHER" id="PTHR18921">
    <property type="entry name" value="MYOSIN HEAVY CHAIN - RELATED"/>
    <property type="match status" value="1"/>
</dbReference>
<dbReference type="GO" id="GO:0031267">
    <property type="term" value="F:small GTPase binding"/>
    <property type="evidence" value="ECO:0007669"/>
    <property type="project" value="TreeGrafter"/>
</dbReference>
<dbReference type="GO" id="GO:0006888">
    <property type="term" value="P:endoplasmic reticulum to Golgi vesicle-mediated transport"/>
    <property type="evidence" value="ECO:0007669"/>
    <property type="project" value="TreeGrafter"/>
</dbReference>
<accession>K8EQ33</accession>
<feature type="compositionally biased region" description="Acidic residues" evidence="4">
    <location>
        <begin position="461"/>
        <end position="474"/>
    </location>
</feature>
<dbReference type="Proteomes" id="UP000198341">
    <property type="component" value="Chromosome 17"/>
</dbReference>
<feature type="compositionally biased region" description="Basic and acidic residues" evidence="4">
    <location>
        <begin position="32"/>
        <end position="71"/>
    </location>
</feature>
<protein>
    <recommendedName>
        <fullName evidence="7">GRIP domain-containing protein</fullName>
    </recommendedName>
</protein>
<feature type="region of interest" description="Disordered" evidence="4">
    <location>
        <begin position="461"/>
        <end position="498"/>
    </location>
</feature>
<organism evidence="5 6">
    <name type="scientific">Bathycoccus prasinos</name>
    <dbReference type="NCBI Taxonomy" id="41875"/>
    <lineage>
        <taxon>Eukaryota</taxon>
        <taxon>Viridiplantae</taxon>
        <taxon>Chlorophyta</taxon>
        <taxon>Mamiellophyceae</taxon>
        <taxon>Mamiellales</taxon>
        <taxon>Bathycoccaceae</taxon>
        <taxon>Bathycoccus</taxon>
    </lineage>
</organism>
<gene>
    <name evidence="5" type="ordered locus">Bathy17g01380</name>
</gene>
<dbReference type="GO" id="GO:0007030">
    <property type="term" value="P:Golgi organization"/>
    <property type="evidence" value="ECO:0007669"/>
    <property type="project" value="TreeGrafter"/>
</dbReference>
<evidence type="ECO:0000256" key="3">
    <source>
        <dbReference type="ARBA" id="ARBA00023054"/>
    </source>
</evidence>
<evidence type="ECO:0008006" key="7">
    <source>
        <dbReference type="Google" id="ProtNLM"/>
    </source>
</evidence>
<feature type="compositionally biased region" description="Basic and acidic residues" evidence="4">
    <location>
        <begin position="134"/>
        <end position="147"/>
    </location>
</feature>
<evidence type="ECO:0000313" key="5">
    <source>
        <dbReference type="EMBL" id="CCO20357.1"/>
    </source>
</evidence>
<dbReference type="RefSeq" id="XP_007508253.1">
    <property type="nucleotide sequence ID" value="XM_007508191.1"/>
</dbReference>
<dbReference type="GO" id="GO:0005794">
    <property type="term" value="C:Golgi apparatus"/>
    <property type="evidence" value="ECO:0007669"/>
    <property type="project" value="UniProtKB-SubCell"/>
</dbReference>
<evidence type="ECO:0000256" key="2">
    <source>
        <dbReference type="ARBA" id="ARBA00023034"/>
    </source>
</evidence>
<name>K8EQ33_9CHLO</name>